<feature type="region of interest" description="Disordered" evidence="1">
    <location>
        <begin position="1"/>
        <end position="96"/>
    </location>
</feature>
<organism evidence="2 3">
    <name type="scientific">Deinococcus arcticus</name>
    <dbReference type="NCBI Taxonomy" id="2136176"/>
    <lineage>
        <taxon>Bacteria</taxon>
        <taxon>Thermotogati</taxon>
        <taxon>Deinococcota</taxon>
        <taxon>Deinococci</taxon>
        <taxon>Deinococcales</taxon>
        <taxon>Deinococcaceae</taxon>
        <taxon>Deinococcus</taxon>
    </lineage>
</organism>
<name>A0A2T3W513_9DEIO</name>
<dbReference type="EMBL" id="PYSV01000016">
    <property type="protein sequence ID" value="PTA66962.1"/>
    <property type="molecule type" value="Genomic_DNA"/>
</dbReference>
<sequence>MGRRGAGSGAGAPPGGPGGRLRALQGDLPGTLRRGAASGSPPFTPPAFLAPHPVSGGWPHDPHSAFPLPASGWPPPTRFSAARAPARRTAAHPPAG</sequence>
<evidence type="ECO:0000313" key="3">
    <source>
        <dbReference type="Proteomes" id="UP000240317"/>
    </source>
</evidence>
<protein>
    <submittedName>
        <fullName evidence="2">Uncharacterized protein</fullName>
    </submittedName>
</protein>
<evidence type="ECO:0000313" key="2">
    <source>
        <dbReference type="EMBL" id="PTA66962.1"/>
    </source>
</evidence>
<keyword evidence="3" id="KW-1185">Reference proteome</keyword>
<evidence type="ECO:0000256" key="1">
    <source>
        <dbReference type="SAM" id="MobiDB-lite"/>
    </source>
</evidence>
<proteinExistence type="predicted"/>
<accession>A0A2T3W513</accession>
<comment type="caution">
    <text evidence="2">The sequence shown here is derived from an EMBL/GenBank/DDBJ whole genome shotgun (WGS) entry which is preliminary data.</text>
</comment>
<gene>
    <name evidence="2" type="ORF">C8263_14690</name>
</gene>
<dbReference type="AlphaFoldDB" id="A0A2T3W513"/>
<feature type="compositionally biased region" description="Gly residues" evidence="1">
    <location>
        <begin position="1"/>
        <end position="19"/>
    </location>
</feature>
<dbReference type="Proteomes" id="UP000240317">
    <property type="component" value="Unassembled WGS sequence"/>
</dbReference>
<reference evidence="2 3" key="1">
    <citation type="submission" date="2018-03" db="EMBL/GenBank/DDBJ databases">
        <title>Draft genome of Deinococcus sp. OD32.</title>
        <authorList>
            <person name="Wang X.-P."/>
            <person name="Du Z.-J."/>
        </authorList>
    </citation>
    <scope>NUCLEOTIDE SEQUENCE [LARGE SCALE GENOMIC DNA]</scope>
    <source>
        <strain evidence="2 3">OD32</strain>
    </source>
</reference>